<evidence type="ECO:0000313" key="2">
    <source>
        <dbReference type="EMBL" id="OMO75033.1"/>
    </source>
</evidence>
<sequence>MGKGGECGRKHVVVRESEDAVLGVCHVGPKAEGGEHQIASRHPRLPST</sequence>
<proteinExistence type="predicted"/>
<accession>A0A1R3HXE3</accession>
<name>A0A1R3HXE3_9ROSI</name>
<feature type="region of interest" description="Disordered" evidence="1">
    <location>
        <begin position="28"/>
        <end position="48"/>
    </location>
</feature>
<dbReference type="AlphaFoldDB" id="A0A1R3HXE3"/>
<evidence type="ECO:0000256" key="1">
    <source>
        <dbReference type="SAM" id="MobiDB-lite"/>
    </source>
</evidence>
<organism evidence="2 3">
    <name type="scientific">Corchorus olitorius</name>
    <dbReference type="NCBI Taxonomy" id="93759"/>
    <lineage>
        <taxon>Eukaryota</taxon>
        <taxon>Viridiplantae</taxon>
        <taxon>Streptophyta</taxon>
        <taxon>Embryophyta</taxon>
        <taxon>Tracheophyta</taxon>
        <taxon>Spermatophyta</taxon>
        <taxon>Magnoliopsida</taxon>
        <taxon>eudicotyledons</taxon>
        <taxon>Gunneridae</taxon>
        <taxon>Pentapetalae</taxon>
        <taxon>rosids</taxon>
        <taxon>malvids</taxon>
        <taxon>Malvales</taxon>
        <taxon>Malvaceae</taxon>
        <taxon>Grewioideae</taxon>
        <taxon>Apeibeae</taxon>
        <taxon>Corchorus</taxon>
    </lineage>
</organism>
<dbReference type="EMBL" id="AWUE01019233">
    <property type="protein sequence ID" value="OMO75033.1"/>
    <property type="molecule type" value="Genomic_DNA"/>
</dbReference>
<dbReference type="Proteomes" id="UP000187203">
    <property type="component" value="Unassembled WGS sequence"/>
</dbReference>
<keyword evidence="3" id="KW-1185">Reference proteome</keyword>
<feature type="compositionally biased region" description="Basic residues" evidence="1">
    <location>
        <begin position="39"/>
        <end position="48"/>
    </location>
</feature>
<reference evidence="3" key="1">
    <citation type="submission" date="2013-09" db="EMBL/GenBank/DDBJ databases">
        <title>Corchorus olitorius genome sequencing.</title>
        <authorList>
            <person name="Alam M."/>
            <person name="Haque M.S."/>
            <person name="Islam M.S."/>
            <person name="Emdad E.M."/>
            <person name="Islam M.M."/>
            <person name="Ahmed B."/>
            <person name="Halim A."/>
            <person name="Hossen Q.M.M."/>
            <person name="Hossain M.Z."/>
            <person name="Ahmed R."/>
            <person name="Khan M.M."/>
            <person name="Islam R."/>
            <person name="Rashid M.M."/>
            <person name="Khan S.A."/>
            <person name="Rahman M.S."/>
            <person name="Alam M."/>
            <person name="Yahiya A.S."/>
            <person name="Khan M.S."/>
            <person name="Azam M.S."/>
            <person name="Haque T."/>
            <person name="Lashkar M.Z.H."/>
            <person name="Akhand A.I."/>
            <person name="Morshed G."/>
            <person name="Roy S."/>
            <person name="Uddin K.S."/>
            <person name="Rabeya T."/>
            <person name="Hossain A.S."/>
            <person name="Chowdhury A."/>
            <person name="Snigdha A.R."/>
            <person name="Mortoza M.S."/>
            <person name="Matin S.A."/>
            <person name="Hoque S.M.E."/>
            <person name="Islam M.K."/>
            <person name="Roy D.K."/>
            <person name="Haider R."/>
            <person name="Moosa M.M."/>
            <person name="Elias S.M."/>
            <person name="Hasan A.M."/>
            <person name="Jahan S."/>
            <person name="Shafiuddin M."/>
            <person name="Mahmood N."/>
            <person name="Shommy N.S."/>
        </authorList>
    </citation>
    <scope>NUCLEOTIDE SEQUENCE [LARGE SCALE GENOMIC DNA]</scope>
    <source>
        <strain evidence="3">cv. O-4</strain>
    </source>
</reference>
<evidence type="ECO:0000313" key="3">
    <source>
        <dbReference type="Proteomes" id="UP000187203"/>
    </source>
</evidence>
<gene>
    <name evidence="2" type="ORF">COLO4_26377</name>
</gene>
<comment type="caution">
    <text evidence="2">The sequence shown here is derived from an EMBL/GenBank/DDBJ whole genome shotgun (WGS) entry which is preliminary data.</text>
</comment>
<protein>
    <submittedName>
        <fullName evidence="2">(Dimethylallyl)adenosine tRNA methylthiotransferase</fullName>
    </submittedName>
</protein>